<dbReference type="OrthoDB" id="205993at2759"/>
<name>A0A9P7JMD9_9AGAM</name>
<gene>
    <name evidence="2" type="ORF">F5147DRAFT_643542</name>
</gene>
<dbReference type="AlphaFoldDB" id="A0A9P7JMD9"/>
<dbReference type="RefSeq" id="XP_041286148.1">
    <property type="nucleotide sequence ID" value="XM_041433124.1"/>
</dbReference>
<evidence type="ECO:0000256" key="1">
    <source>
        <dbReference type="SAM" id="MobiDB-lite"/>
    </source>
</evidence>
<dbReference type="GO" id="GO:1990116">
    <property type="term" value="P:ribosome-associated ubiquitin-dependent protein catabolic process"/>
    <property type="evidence" value="ECO:0007669"/>
    <property type="project" value="TreeGrafter"/>
</dbReference>
<accession>A0A9P7JMD9</accession>
<evidence type="ECO:0000313" key="2">
    <source>
        <dbReference type="EMBL" id="KAG2090201.1"/>
    </source>
</evidence>
<comment type="caution">
    <text evidence="2">The sequence shown here is derived from an EMBL/GenBank/DDBJ whole genome shotgun (WGS) entry which is preliminary data.</text>
</comment>
<reference evidence="2" key="1">
    <citation type="journal article" date="2020" name="New Phytol.">
        <title>Comparative genomics reveals dynamic genome evolution in host specialist ectomycorrhizal fungi.</title>
        <authorList>
            <person name="Lofgren L.A."/>
            <person name="Nguyen N.H."/>
            <person name="Vilgalys R."/>
            <person name="Ruytinx J."/>
            <person name="Liao H.L."/>
            <person name="Branco S."/>
            <person name="Kuo A."/>
            <person name="LaButti K."/>
            <person name="Lipzen A."/>
            <person name="Andreopoulos W."/>
            <person name="Pangilinan J."/>
            <person name="Riley R."/>
            <person name="Hundley H."/>
            <person name="Na H."/>
            <person name="Barry K."/>
            <person name="Grigoriev I.V."/>
            <person name="Stajich J.E."/>
            <person name="Kennedy P.G."/>
        </authorList>
    </citation>
    <scope>NUCLEOTIDE SEQUENCE</scope>
    <source>
        <strain evidence="2">FC423</strain>
    </source>
</reference>
<protein>
    <submittedName>
        <fullName evidence="2">Transcriptional repressor TCF25-domain-containing protein</fullName>
    </submittedName>
</protein>
<dbReference type="InterPro" id="IPR011990">
    <property type="entry name" value="TPR-like_helical_dom_sf"/>
</dbReference>
<dbReference type="Proteomes" id="UP000823399">
    <property type="component" value="Unassembled WGS sequence"/>
</dbReference>
<feature type="region of interest" description="Disordered" evidence="1">
    <location>
        <begin position="769"/>
        <end position="793"/>
    </location>
</feature>
<dbReference type="InterPro" id="IPR006994">
    <property type="entry name" value="TCF25/Rqc1"/>
</dbReference>
<dbReference type="Pfam" id="PF04910">
    <property type="entry name" value="Tcf25"/>
    <property type="match status" value="1"/>
</dbReference>
<feature type="compositionally biased region" description="Basic residues" evidence="1">
    <location>
        <begin position="66"/>
        <end position="78"/>
    </location>
</feature>
<feature type="compositionally biased region" description="Acidic residues" evidence="1">
    <location>
        <begin position="49"/>
        <end position="60"/>
    </location>
</feature>
<dbReference type="GO" id="GO:1990112">
    <property type="term" value="C:RQC complex"/>
    <property type="evidence" value="ECO:0007669"/>
    <property type="project" value="TreeGrafter"/>
</dbReference>
<dbReference type="PANTHER" id="PTHR22684">
    <property type="entry name" value="NULP1-RELATED"/>
    <property type="match status" value="1"/>
</dbReference>
<keyword evidence="3" id="KW-1185">Reference proteome</keyword>
<feature type="compositionally biased region" description="Gly residues" evidence="1">
    <location>
        <begin position="688"/>
        <end position="698"/>
    </location>
</feature>
<dbReference type="SUPFAM" id="SSF48452">
    <property type="entry name" value="TPR-like"/>
    <property type="match status" value="1"/>
</dbReference>
<feature type="region of interest" description="Disordered" evidence="1">
    <location>
        <begin position="181"/>
        <end position="241"/>
    </location>
</feature>
<proteinExistence type="predicted"/>
<feature type="compositionally biased region" description="Acidic residues" evidence="1">
    <location>
        <begin position="728"/>
        <end position="751"/>
    </location>
</feature>
<feature type="compositionally biased region" description="Acidic residues" evidence="1">
    <location>
        <begin position="776"/>
        <end position="785"/>
    </location>
</feature>
<dbReference type="EMBL" id="JABBWM010000105">
    <property type="protein sequence ID" value="KAG2090201.1"/>
    <property type="molecule type" value="Genomic_DNA"/>
</dbReference>
<feature type="region of interest" description="Disordered" evidence="1">
    <location>
        <begin position="1"/>
        <end position="124"/>
    </location>
</feature>
<organism evidence="2 3">
    <name type="scientific">Suillus discolor</name>
    <dbReference type="NCBI Taxonomy" id="1912936"/>
    <lineage>
        <taxon>Eukaryota</taxon>
        <taxon>Fungi</taxon>
        <taxon>Dikarya</taxon>
        <taxon>Basidiomycota</taxon>
        <taxon>Agaricomycotina</taxon>
        <taxon>Agaricomycetes</taxon>
        <taxon>Agaricomycetidae</taxon>
        <taxon>Boletales</taxon>
        <taxon>Suillineae</taxon>
        <taxon>Suillaceae</taxon>
        <taxon>Suillus</taxon>
    </lineage>
</organism>
<feature type="region of interest" description="Disordered" evidence="1">
    <location>
        <begin position="688"/>
        <end position="756"/>
    </location>
</feature>
<sequence length="793" mass="87493">MPARINKRQQREQEELLALGNQTAAAVDTDSEEEPAPIVPSGFAALSTAEDDHDEPNSDDETSKPTKAKKAKKKKKKPVASDAPANPQQDKPAEVPKPQQPKSSKKGKGKEKKKDGLDDLDTALAELSQKYPELQSVATSSSSTTRNASLVSLLSVSVSNLDAEAEMRKFFGAKAVIAAKSSETSSSGGSKKRRGVVPTQAQRSQLTRPHPSWSMIKPREGLSSRPLTDEEVQQKITDRSSPAAGDKWWTVEYSKRYKGATKTFMQAVSSADPEALRGVLQKLPWHGDTLLQLAEVYRHQEDYSQAVEYVDRALFSYERAFLGSYSFTNGLNRLDFNRVENRPFFLALHRQVTDLQRRGCIRTAFEFGRLLYSLEPWTDPHGVLFHLDFVSIKSGMGQWLLDVYSEFACAKTAFEDHLNPSALPGWAYARALALFAREKAGGGQSVGSSADALKQAMLAFPEVVPLLADKCEISLSPELREHRAFRIQTDGIGLSPAQSILHLLSHLYAQRSAPLWKSASHMKWFENTANGIRSSLNAQRSNPTRERFLQMYASTTLRYSVYRHILVLEQSFRNLTPFIPRSVLLAKQLACDPLPPLTASSEYNDAFFAGAEEIFSVRPRRRDARALERLIPDAGIRAQIEALFNANPGLARQLPGGVVQFVQMMAEMPEEALNDMMLDFAMAGEGGVGMPGEGGMPGGLPMEEGDDDGLDLEPMAPRGAAETAPALADEDQSEEEDENEDEDEDEDEDEYIAPMPIRVVRNLLNRFWGGGAATADGDESDSDAEERDHDGVD</sequence>
<dbReference type="GO" id="GO:0072344">
    <property type="term" value="P:rescue of stalled ribosome"/>
    <property type="evidence" value="ECO:0007669"/>
    <property type="project" value="TreeGrafter"/>
</dbReference>
<dbReference type="PANTHER" id="PTHR22684:SF0">
    <property type="entry name" value="RIBOSOME QUALITY CONTROL COMPLEX SUBUNIT TCF25"/>
    <property type="match status" value="1"/>
</dbReference>
<evidence type="ECO:0000313" key="3">
    <source>
        <dbReference type="Proteomes" id="UP000823399"/>
    </source>
</evidence>
<dbReference type="GeneID" id="64695383"/>